<keyword evidence="1 3" id="KW-0378">Hydrolase</keyword>
<dbReference type="OrthoDB" id="9811121at2"/>
<proteinExistence type="predicted"/>
<sequence length="254" mass="28514">MKKIKIAFLHLLPLAGNITHNQQLIEKALTLIQDKKVDWFLTPELAVSGLQFSKKFGTNWINRQPDEWMTNFIKLVKTVNVNVFLGCPEKSADGKLYNTVFVINRSGELIGKQRKISSVTDDWSTSGEFIEPINVEGSKVGIVICADAYTNHVSNTLLAKGAEIIIAPSSWGPGLHGPNGEWEQRSVETNLPFIVCNRTGEDETVSFWEAESSVIKNGKRLLAYQSKQSAVVTFDWDLDRNELLSKEFEVLEML</sequence>
<evidence type="ECO:0000313" key="4">
    <source>
        <dbReference type="Proteomes" id="UP000253314"/>
    </source>
</evidence>
<organism evidence="3 4">
    <name type="scientific">Bacillus taeanensis</name>
    <dbReference type="NCBI Taxonomy" id="273032"/>
    <lineage>
        <taxon>Bacteria</taxon>
        <taxon>Bacillati</taxon>
        <taxon>Bacillota</taxon>
        <taxon>Bacilli</taxon>
        <taxon>Bacillales</taxon>
        <taxon>Bacillaceae</taxon>
        <taxon>Bacillus</taxon>
    </lineage>
</organism>
<feature type="domain" description="CN hydrolase" evidence="2">
    <location>
        <begin position="1"/>
        <end position="238"/>
    </location>
</feature>
<dbReference type="EMBL" id="QOCW01000002">
    <property type="protein sequence ID" value="RBW71097.1"/>
    <property type="molecule type" value="Genomic_DNA"/>
</dbReference>
<reference evidence="3 4" key="1">
    <citation type="submission" date="2018-07" db="EMBL/GenBank/DDBJ databases">
        <title>Lottiidibacillus patelloidae gen. nov., sp. nov., isolated from the intestinal tract of a marine limpet and the reclassification of B. taeanensis BH030017T, B. algicola KMM 3737T and B. hwajinpoensis SW-72T as genus Lottiidibacillus.</title>
        <authorList>
            <person name="Liu R."/>
            <person name="Huang Z."/>
        </authorList>
    </citation>
    <scope>NUCLEOTIDE SEQUENCE [LARGE SCALE GENOMIC DNA]</scope>
    <source>
        <strain evidence="3 4">BH030017</strain>
    </source>
</reference>
<dbReference type="GO" id="GO:0016811">
    <property type="term" value="F:hydrolase activity, acting on carbon-nitrogen (but not peptide) bonds, in linear amides"/>
    <property type="evidence" value="ECO:0007669"/>
    <property type="project" value="TreeGrafter"/>
</dbReference>
<dbReference type="InterPro" id="IPR036526">
    <property type="entry name" value="C-N_Hydrolase_sf"/>
</dbReference>
<dbReference type="PROSITE" id="PS50263">
    <property type="entry name" value="CN_HYDROLASE"/>
    <property type="match status" value="1"/>
</dbReference>
<evidence type="ECO:0000259" key="2">
    <source>
        <dbReference type="PROSITE" id="PS50263"/>
    </source>
</evidence>
<evidence type="ECO:0000313" key="3">
    <source>
        <dbReference type="EMBL" id="RBW71097.1"/>
    </source>
</evidence>
<dbReference type="InterPro" id="IPR050345">
    <property type="entry name" value="Aliph_Amidase/BUP"/>
</dbReference>
<protein>
    <submittedName>
        <fullName evidence="3">Carbon-nitrogen hydrolase family protein</fullName>
    </submittedName>
</protein>
<dbReference type="Gene3D" id="3.60.110.10">
    <property type="entry name" value="Carbon-nitrogen hydrolase"/>
    <property type="match status" value="1"/>
</dbReference>
<dbReference type="Proteomes" id="UP000253314">
    <property type="component" value="Unassembled WGS sequence"/>
</dbReference>
<comment type="caution">
    <text evidence="3">The sequence shown here is derived from an EMBL/GenBank/DDBJ whole genome shotgun (WGS) entry which is preliminary data.</text>
</comment>
<dbReference type="PANTHER" id="PTHR43674:SF16">
    <property type="entry name" value="CARBON-NITROGEN FAMILY, PUTATIVE (AFU_ORTHOLOGUE AFUA_5G02350)-RELATED"/>
    <property type="match status" value="1"/>
</dbReference>
<accession>A0A366XYV2</accession>
<keyword evidence="4" id="KW-1185">Reference proteome</keyword>
<dbReference type="SUPFAM" id="SSF56317">
    <property type="entry name" value="Carbon-nitrogen hydrolase"/>
    <property type="match status" value="1"/>
</dbReference>
<dbReference type="PANTHER" id="PTHR43674">
    <property type="entry name" value="NITRILASE C965.09-RELATED"/>
    <property type="match status" value="1"/>
</dbReference>
<dbReference type="RefSeq" id="WP_113804577.1">
    <property type="nucleotide sequence ID" value="NZ_QOCW01000002.1"/>
</dbReference>
<name>A0A366XYV2_9BACI</name>
<dbReference type="AlphaFoldDB" id="A0A366XYV2"/>
<gene>
    <name evidence="3" type="ORF">DS031_03640</name>
</gene>
<evidence type="ECO:0000256" key="1">
    <source>
        <dbReference type="ARBA" id="ARBA00022801"/>
    </source>
</evidence>
<dbReference type="Pfam" id="PF00795">
    <property type="entry name" value="CN_hydrolase"/>
    <property type="match status" value="1"/>
</dbReference>
<dbReference type="InterPro" id="IPR003010">
    <property type="entry name" value="C-N_Hydrolase"/>
</dbReference>
<dbReference type="CDD" id="cd07197">
    <property type="entry name" value="nitrilase"/>
    <property type="match status" value="1"/>
</dbReference>